<dbReference type="RefSeq" id="WP_009945254.1">
    <property type="nucleotide sequence ID" value="NZ_BAAAGS010000025.1"/>
</dbReference>
<reference evidence="2 3" key="1">
    <citation type="journal article" date="2019" name="Int. J. Syst. Evol. Microbiol.">
        <title>The Global Catalogue of Microorganisms (GCM) 10K type strain sequencing project: providing services to taxonomists for standard genome sequencing and annotation.</title>
        <authorList>
            <consortium name="The Broad Institute Genomics Platform"/>
            <consortium name="The Broad Institute Genome Sequencing Center for Infectious Disease"/>
            <person name="Wu L."/>
            <person name="Ma J."/>
        </authorList>
    </citation>
    <scope>NUCLEOTIDE SEQUENCE [LARGE SCALE GENOMIC DNA]</scope>
    <source>
        <strain evidence="2 3">JCM 10303</strain>
    </source>
</reference>
<dbReference type="Proteomes" id="UP001500729">
    <property type="component" value="Unassembled WGS sequence"/>
</dbReference>
<evidence type="ECO:0000313" key="3">
    <source>
        <dbReference type="Proteomes" id="UP001500729"/>
    </source>
</evidence>
<evidence type="ECO:0000259" key="1">
    <source>
        <dbReference type="Pfam" id="PF05076"/>
    </source>
</evidence>
<gene>
    <name evidence="2" type="ORF">GCM10009533_38340</name>
</gene>
<keyword evidence="3" id="KW-1185">Reference proteome</keyword>
<comment type="caution">
    <text evidence="2">The sequence shown here is derived from an EMBL/GenBank/DDBJ whole genome shotgun (WGS) entry which is preliminary data.</text>
</comment>
<name>A0ABN1D6A2_SACER</name>
<accession>A0ABN1D6A2</accession>
<sequence length="184" mass="20107">MSRFSGFPAHVEAHIGRIRGADSSTAGGRERGYHLVYCDHRDGAHVSVLTSGLRMHTAGAPLPQELVCTTRADQERHARHLTGVIAELLTESRSRVGYGALIMNDRALLPDTEIAGALAAPHPHLGDEFDVLLHEGRPVLQIITLVPITRNEAQLVARYGSDVLYDRWEEQGADLLDVHRPSAA</sequence>
<evidence type="ECO:0000313" key="2">
    <source>
        <dbReference type="EMBL" id="GAA0535545.1"/>
    </source>
</evidence>
<proteinExistence type="predicted"/>
<dbReference type="Pfam" id="PF05076">
    <property type="entry name" value="SUFU"/>
    <property type="match status" value="1"/>
</dbReference>
<dbReference type="EMBL" id="BAAAGS010000025">
    <property type="protein sequence ID" value="GAA0535545.1"/>
    <property type="molecule type" value="Genomic_DNA"/>
</dbReference>
<feature type="domain" description="Suppressor of fused-like" evidence="1">
    <location>
        <begin position="35"/>
        <end position="181"/>
    </location>
</feature>
<organism evidence="2 3">
    <name type="scientific">Saccharopolyspora erythraea</name>
    <name type="common">Streptomyces erythraeus</name>
    <dbReference type="NCBI Taxonomy" id="1836"/>
    <lineage>
        <taxon>Bacteria</taxon>
        <taxon>Bacillati</taxon>
        <taxon>Actinomycetota</taxon>
        <taxon>Actinomycetes</taxon>
        <taxon>Pseudonocardiales</taxon>
        <taxon>Pseudonocardiaceae</taxon>
        <taxon>Saccharopolyspora</taxon>
    </lineage>
</organism>
<dbReference type="InterPro" id="IPR020941">
    <property type="entry name" value="SUFU-like_domain"/>
</dbReference>
<protein>
    <recommendedName>
        <fullName evidence="1">Suppressor of fused-like domain-containing protein</fullName>
    </recommendedName>
</protein>